<protein>
    <submittedName>
        <fullName evidence="2">Uncharacterized protein</fullName>
    </submittedName>
</protein>
<keyword evidence="1" id="KW-0472">Membrane</keyword>
<accession>A0A4P7A1A0</accession>
<dbReference type="RefSeq" id="WP_134211159.1">
    <property type="nucleotide sequence ID" value="NZ_CP038015.1"/>
</dbReference>
<dbReference type="KEGG" id="panc:E2636_16310"/>
<dbReference type="OrthoDB" id="2972121at2"/>
<evidence type="ECO:0000256" key="1">
    <source>
        <dbReference type="SAM" id="Phobius"/>
    </source>
</evidence>
<evidence type="ECO:0000313" key="3">
    <source>
        <dbReference type="Proteomes" id="UP000294292"/>
    </source>
</evidence>
<feature type="transmembrane region" description="Helical" evidence="1">
    <location>
        <begin position="46"/>
        <end position="72"/>
    </location>
</feature>
<dbReference type="Proteomes" id="UP000294292">
    <property type="component" value="Chromosome"/>
</dbReference>
<dbReference type="EMBL" id="CP038015">
    <property type="protein sequence ID" value="QBP42612.1"/>
    <property type="molecule type" value="Genomic_DNA"/>
</dbReference>
<gene>
    <name evidence="2" type="ORF">E2636_16310</name>
</gene>
<feature type="transmembrane region" description="Helical" evidence="1">
    <location>
        <begin position="6"/>
        <end position="25"/>
    </location>
</feature>
<keyword evidence="3" id="KW-1185">Reference proteome</keyword>
<evidence type="ECO:0000313" key="2">
    <source>
        <dbReference type="EMBL" id="QBP42612.1"/>
    </source>
</evidence>
<dbReference type="AlphaFoldDB" id="A0A4P7A1A0"/>
<keyword evidence="1" id="KW-1133">Transmembrane helix</keyword>
<sequence length="115" mass="12928">MDDSIGYVMVAFIIIGTTYGLVRQIQHIMTIQRIRKTDLSNYKRSLIGYYLESGSLLGFLISFTLNVLVGIQIIQSSLVTSDKTVLSCFIFLGIFLITKLIVIPKNSKQHKLLKG</sequence>
<reference evidence="2 3" key="1">
    <citation type="submission" date="2019-03" db="EMBL/GenBank/DDBJ databases">
        <title>Complete genome sequence of Paenisporosarcina antarctica CGMCC 1.6503T.</title>
        <authorList>
            <person name="Rong J.-C."/>
            <person name="Chi N.-Y."/>
            <person name="Zhang Q.-F."/>
        </authorList>
    </citation>
    <scope>NUCLEOTIDE SEQUENCE [LARGE SCALE GENOMIC DNA]</scope>
    <source>
        <strain evidence="2 3">CGMCC 1.6503</strain>
    </source>
</reference>
<keyword evidence="1" id="KW-0812">Transmembrane</keyword>
<feature type="transmembrane region" description="Helical" evidence="1">
    <location>
        <begin position="84"/>
        <end position="102"/>
    </location>
</feature>
<organism evidence="2 3">
    <name type="scientific">Paenisporosarcina antarctica</name>
    <dbReference type="NCBI Taxonomy" id="417367"/>
    <lineage>
        <taxon>Bacteria</taxon>
        <taxon>Bacillati</taxon>
        <taxon>Bacillota</taxon>
        <taxon>Bacilli</taxon>
        <taxon>Bacillales</taxon>
        <taxon>Caryophanaceae</taxon>
        <taxon>Paenisporosarcina</taxon>
    </lineage>
</organism>
<proteinExistence type="predicted"/>
<name>A0A4P7A1A0_9BACL</name>